<dbReference type="AlphaFoldDB" id="A0A4S2CVZ5"/>
<feature type="compositionally biased region" description="Basic and acidic residues" evidence="1">
    <location>
        <begin position="743"/>
        <end position="758"/>
    </location>
</feature>
<feature type="domain" description="Integrase catalytic" evidence="2">
    <location>
        <begin position="300"/>
        <end position="530"/>
    </location>
</feature>
<evidence type="ECO:0000313" key="4">
    <source>
        <dbReference type="Proteomes" id="UP000309893"/>
    </source>
</evidence>
<evidence type="ECO:0000259" key="2">
    <source>
        <dbReference type="PROSITE" id="PS50994"/>
    </source>
</evidence>
<dbReference type="GO" id="GO:0015074">
    <property type="term" value="P:DNA integration"/>
    <property type="evidence" value="ECO:0007669"/>
    <property type="project" value="InterPro"/>
</dbReference>
<reference evidence="3 4" key="1">
    <citation type="submission" date="2019-04" db="EMBL/GenBank/DDBJ databases">
        <title>Microbes associate with the intestines of laboratory mice.</title>
        <authorList>
            <person name="Navarre W."/>
            <person name="Wong E."/>
            <person name="Huang K."/>
            <person name="Tropini C."/>
            <person name="Ng K."/>
            <person name="Yu B."/>
        </authorList>
    </citation>
    <scope>NUCLEOTIDE SEQUENCE [LARGE SCALE GENOMIC DNA]</scope>
    <source>
        <strain evidence="3 4">NM46_B2-13</strain>
    </source>
</reference>
<dbReference type="Proteomes" id="UP000309893">
    <property type="component" value="Unassembled WGS sequence"/>
</dbReference>
<organism evidence="3 4">
    <name type="scientific">Microbacterium laevaniformans</name>
    <dbReference type="NCBI Taxonomy" id="36807"/>
    <lineage>
        <taxon>Bacteria</taxon>
        <taxon>Bacillati</taxon>
        <taxon>Actinomycetota</taxon>
        <taxon>Actinomycetes</taxon>
        <taxon>Micrococcales</taxon>
        <taxon>Microbacteriaceae</taxon>
        <taxon>Microbacterium</taxon>
    </lineage>
</organism>
<dbReference type="EMBL" id="SRYO01000018">
    <property type="protein sequence ID" value="TGY32665.1"/>
    <property type="molecule type" value="Genomic_DNA"/>
</dbReference>
<accession>A0A4S2CVZ5</accession>
<comment type="caution">
    <text evidence="3">The sequence shown here is derived from an EMBL/GenBank/DDBJ whole genome shotgun (WGS) entry which is preliminary data.</text>
</comment>
<dbReference type="SUPFAM" id="SSF53098">
    <property type="entry name" value="Ribonuclease H-like"/>
    <property type="match status" value="1"/>
</dbReference>
<dbReference type="GO" id="GO:0003676">
    <property type="term" value="F:nucleic acid binding"/>
    <property type="evidence" value="ECO:0007669"/>
    <property type="project" value="InterPro"/>
</dbReference>
<dbReference type="InterPro" id="IPR036397">
    <property type="entry name" value="RNaseH_sf"/>
</dbReference>
<feature type="region of interest" description="Disordered" evidence="1">
    <location>
        <begin position="1"/>
        <end position="46"/>
    </location>
</feature>
<sequence length="758" mass="84741">MDAAPAHGPHPRARHHQPPGDMSVERDDPHTRRSTRRETRPMKNTWKVSPGAQIAYDGKMCTVAEIGDGAVIVRTADGRTRRLRMIDVLQPESEGGRVHVPGRVGDDEQTQPLMLVWSDATQSAQAGAHHRADHVREVLTGYRSGSREVAREGEPRLEYHPQRPLRERQKAKAKELDIGLRTLERWVSRYRDTGEAGLIDTRMSRTGAALTNFDPRWVDAARTILDEQDDQSKVQKKIILARIRARIERLHGPDVVTFPSTASAYRGLDELTRGRGTFAGSTKAKRSIANRPAAPYGRLTASRPGEFVLLDTTPLNVFAVAPVTGKWVCADLTVAIDLYSRCILGLRLTPGSTKSIDVSGVLVEAMLPFDLPGSWDTAARVPYHGVPDTVLVDPTRTDVARFTRAGILPETIVVDHGRPFLSEHVTTACARLGISIQPARIYQPTDKSPVERFFRTLDSLLQELPGYKGADVSGRGDDVEGEAVYTVPQLEQIIREWIATVYHLRPHESLADPSLPGVKLSPAQKYDQGLAVAGSLRMPTDRNVLLELLPVVKRQFNHYGVEIHNLRYTGDSVAKYRNRARSIHRDTGTEWPFVVNPDDLTKIYFHDPEDHTWHTLEWEHKDAFDTPFSLDALEYAKKIAIRQGRPSQVDDVAAQLLEDWGAGRGLTPSERRMSARMAARLDEKNPDPEGVWSLRTVQRMLDAELTAGSDLATELTGGVRDPRTRVDVPETGDDDDEDDIDEPTIRGDYRFEPMEMLR</sequence>
<dbReference type="PROSITE" id="PS50994">
    <property type="entry name" value="INTEGRASE"/>
    <property type="match status" value="1"/>
</dbReference>
<feature type="region of interest" description="Disordered" evidence="1">
    <location>
        <begin position="715"/>
        <end position="758"/>
    </location>
</feature>
<protein>
    <submittedName>
        <fullName evidence="3">Transposase</fullName>
    </submittedName>
</protein>
<proteinExistence type="predicted"/>
<name>A0A4S2CVZ5_9MICO</name>
<dbReference type="RefSeq" id="WP_135950170.1">
    <property type="nucleotide sequence ID" value="NZ_SRYO01000018.1"/>
</dbReference>
<evidence type="ECO:0000256" key="1">
    <source>
        <dbReference type="SAM" id="MobiDB-lite"/>
    </source>
</evidence>
<evidence type="ECO:0000313" key="3">
    <source>
        <dbReference type="EMBL" id="TGY32665.1"/>
    </source>
</evidence>
<feature type="compositionally biased region" description="Basic and acidic residues" evidence="1">
    <location>
        <begin position="23"/>
        <end position="41"/>
    </location>
</feature>
<dbReference type="InterPro" id="IPR001584">
    <property type="entry name" value="Integrase_cat-core"/>
</dbReference>
<gene>
    <name evidence="3" type="ORF">E5344_15005</name>
</gene>
<dbReference type="Gene3D" id="3.30.420.10">
    <property type="entry name" value="Ribonuclease H-like superfamily/Ribonuclease H"/>
    <property type="match status" value="1"/>
</dbReference>
<dbReference type="OrthoDB" id="52928at2"/>
<dbReference type="InterPro" id="IPR012337">
    <property type="entry name" value="RNaseH-like_sf"/>
</dbReference>
<feature type="compositionally biased region" description="Acidic residues" evidence="1">
    <location>
        <begin position="730"/>
        <end position="742"/>
    </location>
</feature>